<accession>A0A2A3K295</accession>
<dbReference type="CDD" id="cd07377">
    <property type="entry name" value="WHTH_GntR"/>
    <property type="match status" value="1"/>
</dbReference>
<reference evidence="6" key="3">
    <citation type="submission" date="2024-05" db="EMBL/GenBank/DDBJ databases">
        <title>Yangia mangrovi SAOS 153D genome.</title>
        <authorList>
            <person name="Verma A."/>
            <person name="Pal Y."/>
            <person name="Sundharam S."/>
            <person name="Bisht B."/>
            <person name="Srinivasan K."/>
        </authorList>
    </citation>
    <scope>NUCLEOTIDE SEQUENCE</scope>
    <source>
        <strain evidence="6">SAOS 153D</strain>
    </source>
</reference>
<dbReference type="InterPro" id="IPR011711">
    <property type="entry name" value="GntR_C"/>
</dbReference>
<dbReference type="Gene3D" id="1.20.120.530">
    <property type="entry name" value="GntR ligand-binding domain-like"/>
    <property type="match status" value="1"/>
</dbReference>
<keyword evidence="1" id="KW-0805">Transcription regulation</keyword>
<dbReference type="Gene3D" id="1.10.10.10">
    <property type="entry name" value="Winged helix-like DNA-binding domain superfamily/Winged helix DNA-binding domain"/>
    <property type="match status" value="1"/>
</dbReference>
<name>A0A2A3K295_9RHOB</name>
<proteinExistence type="predicted"/>
<organism evidence="7">
    <name type="scientific">Alloyangia mangrovi</name>
    <dbReference type="NCBI Taxonomy" id="1779329"/>
    <lineage>
        <taxon>Bacteria</taxon>
        <taxon>Pseudomonadati</taxon>
        <taxon>Pseudomonadota</taxon>
        <taxon>Alphaproteobacteria</taxon>
        <taxon>Rhodobacterales</taxon>
        <taxon>Roseobacteraceae</taxon>
        <taxon>Alloyangia</taxon>
    </lineage>
</organism>
<dbReference type="InterPro" id="IPR036390">
    <property type="entry name" value="WH_DNA-bd_sf"/>
</dbReference>
<dbReference type="EMBL" id="NTHN02000017">
    <property type="protein sequence ID" value="MCT4370842.1"/>
    <property type="molecule type" value="Genomic_DNA"/>
</dbReference>
<feature type="region of interest" description="Disordered" evidence="4">
    <location>
        <begin position="214"/>
        <end position="234"/>
    </location>
</feature>
<dbReference type="Pfam" id="PF00392">
    <property type="entry name" value="GntR"/>
    <property type="match status" value="1"/>
</dbReference>
<dbReference type="OrthoDB" id="9028214at2"/>
<dbReference type="SUPFAM" id="SSF46785">
    <property type="entry name" value="Winged helix' DNA-binding domain"/>
    <property type="match status" value="1"/>
</dbReference>
<gene>
    <name evidence="6" type="ORF">CLG85_011140</name>
    <name evidence="7" type="ORF">CLG85_02130</name>
</gene>
<comment type="caution">
    <text evidence="7">The sequence shown here is derived from an EMBL/GenBank/DDBJ whole genome shotgun (WGS) entry which is preliminary data.</text>
</comment>
<evidence type="ECO:0000313" key="7">
    <source>
        <dbReference type="EMBL" id="PBD20790.1"/>
    </source>
</evidence>
<dbReference type="SMART" id="SM00895">
    <property type="entry name" value="FCD"/>
    <property type="match status" value="1"/>
</dbReference>
<dbReference type="PANTHER" id="PTHR43537:SF5">
    <property type="entry name" value="UXU OPERON TRANSCRIPTIONAL REGULATOR"/>
    <property type="match status" value="1"/>
</dbReference>
<sequence length="234" mass="25683">MQTRTAQTIAALQAHLADNHLVEGTKLGTLKEIGETLQVSRTVVREAVAILQAQGKLEMRHGVGIFVAGDQPRPEAAGTAVMRSFAGYDGAFMDFLELRMAFEVHAAGLAALRRSWAQEEAIWSCCHAFETGLDEDDTLDQLDFDFHSAIARATNNSAFIEFFELMSAKLLPKPALQRRAYPSLVTSDYLQQSVAEHRQICEAISNADPEAARGAMAAHLSRSHERYRAHGNAS</sequence>
<keyword evidence="8" id="KW-1185">Reference proteome</keyword>
<evidence type="ECO:0000256" key="1">
    <source>
        <dbReference type="ARBA" id="ARBA00023015"/>
    </source>
</evidence>
<dbReference type="InterPro" id="IPR000524">
    <property type="entry name" value="Tscrpt_reg_HTH_GntR"/>
</dbReference>
<reference evidence="7" key="1">
    <citation type="submission" date="2017-09" db="EMBL/GenBank/DDBJ databases">
        <title>Yangia sp. SAOS 153D whole genome sequencing.</title>
        <authorList>
            <person name="Verma A."/>
            <person name="Krishnamurthi S."/>
        </authorList>
    </citation>
    <scope>NUCLEOTIDE SEQUENCE [LARGE SCALE GENOMIC DNA]</scope>
    <source>
        <strain evidence="7">SAOS 153D</strain>
    </source>
</reference>
<dbReference type="RefSeq" id="WP_095880763.1">
    <property type="nucleotide sequence ID" value="NZ_NTHN02000017.1"/>
</dbReference>
<protein>
    <submittedName>
        <fullName evidence="6">FadR family transcriptional regulator</fullName>
    </submittedName>
    <submittedName>
        <fullName evidence="7">GntR family transcriptional regulator</fullName>
    </submittedName>
</protein>
<dbReference type="SMART" id="SM00345">
    <property type="entry name" value="HTH_GNTR"/>
    <property type="match status" value="1"/>
</dbReference>
<dbReference type="EMBL" id="NTHN01000021">
    <property type="protein sequence ID" value="PBD20790.1"/>
    <property type="molecule type" value="Genomic_DNA"/>
</dbReference>
<dbReference type="Pfam" id="PF07729">
    <property type="entry name" value="FCD"/>
    <property type="match status" value="1"/>
</dbReference>
<dbReference type="InterPro" id="IPR036388">
    <property type="entry name" value="WH-like_DNA-bd_sf"/>
</dbReference>
<dbReference type="AlphaFoldDB" id="A0A2A3K295"/>
<evidence type="ECO:0000256" key="4">
    <source>
        <dbReference type="SAM" id="MobiDB-lite"/>
    </source>
</evidence>
<reference evidence="8" key="2">
    <citation type="submission" date="2023-07" db="EMBL/GenBank/DDBJ databases">
        <title>Yangia mangrovi SAOS 153D genome.</title>
        <authorList>
            <person name="Verma A."/>
            <person name="Pal Y."/>
            <person name="Sundharam S."/>
            <person name="Bisht B."/>
            <person name="Srinivasan K."/>
        </authorList>
    </citation>
    <scope>NUCLEOTIDE SEQUENCE [LARGE SCALE GENOMIC DNA]</scope>
    <source>
        <strain evidence="8">SAOS 153D</strain>
    </source>
</reference>
<dbReference type="InterPro" id="IPR008920">
    <property type="entry name" value="TF_FadR/GntR_C"/>
</dbReference>
<evidence type="ECO:0000256" key="2">
    <source>
        <dbReference type="ARBA" id="ARBA00023125"/>
    </source>
</evidence>
<feature type="domain" description="HTH gntR-type" evidence="5">
    <location>
        <begin position="2"/>
        <end position="70"/>
    </location>
</feature>
<evidence type="ECO:0000259" key="5">
    <source>
        <dbReference type="PROSITE" id="PS50949"/>
    </source>
</evidence>
<dbReference type="PROSITE" id="PS50949">
    <property type="entry name" value="HTH_GNTR"/>
    <property type="match status" value="1"/>
</dbReference>
<dbReference type="GO" id="GO:0003700">
    <property type="term" value="F:DNA-binding transcription factor activity"/>
    <property type="evidence" value="ECO:0007669"/>
    <property type="project" value="InterPro"/>
</dbReference>
<dbReference type="SUPFAM" id="SSF48008">
    <property type="entry name" value="GntR ligand-binding domain-like"/>
    <property type="match status" value="1"/>
</dbReference>
<evidence type="ECO:0000313" key="6">
    <source>
        <dbReference type="EMBL" id="MCT4370842.1"/>
    </source>
</evidence>
<evidence type="ECO:0000313" key="8">
    <source>
        <dbReference type="Proteomes" id="UP000217448"/>
    </source>
</evidence>
<keyword evidence="2" id="KW-0238">DNA-binding</keyword>
<keyword evidence="3" id="KW-0804">Transcription</keyword>
<dbReference type="PANTHER" id="PTHR43537">
    <property type="entry name" value="TRANSCRIPTIONAL REGULATOR, GNTR FAMILY"/>
    <property type="match status" value="1"/>
</dbReference>
<dbReference type="Proteomes" id="UP000217448">
    <property type="component" value="Unassembled WGS sequence"/>
</dbReference>
<dbReference type="GO" id="GO:0003677">
    <property type="term" value="F:DNA binding"/>
    <property type="evidence" value="ECO:0007669"/>
    <property type="project" value="UniProtKB-KW"/>
</dbReference>
<evidence type="ECO:0000256" key="3">
    <source>
        <dbReference type="ARBA" id="ARBA00023163"/>
    </source>
</evidence>